<reference evidence="1 2" key="1">
    <citation type="submission" date="2015-08" db="EMBL/GenBank/DDBJ databases">
        <title>Next Generation Sequencing and Analysis of the Genome of Puccinia sorghi L Schw, the Causal Agent of Maize Common Rust.</title>
        <authorList>
            <person name="Rochi L."/>
            <person name="Burguener G."/>
            <person name="Darino M."/>
            <person name="Turjanski A."/>
            <person name="Kreff E."/>
            <person name="Dieguez M.J."/>
            <person name="Sacco F."/>
        </authorList>
    </citation>
    <scope>NUCLEOTIDE SEQUENCE [LARGE SCALE GENOMIC DNA]</scope>
    <source>
        <strain evidence="1 2">RO10H11247</strain>
    </source>
</reference>
<evidence type="ECO:0000313" key="1">
    <source>
        <dbReference type="EMBL" id="KNZ49908.1"/>
    </source>
</evidence>
<organism evidence="1 2">
    <name type="scientific">Puccinia sorghi</name>
    <dbReference type="NCBI Taxonomy" id="27349"/>
    <lineage>
        <taxon>Eukaryota</taxon>
        <taxon>Fungi</taxon>
        <taxon>Dikarya</taxon>
        <taxon>Basidiomycota</taxon>
        <taxon>Pucciniomycotina</taxon>
        <taxon>Pucciniomycetes</taxon>
        <taxon>Pucciniales</taxon>
        <taxon>Pucciniaceae</taxon>
        <taxon>Puccinia</taxon>
    </lineage>
</organism>
<comment type="caution">
    <text evidence="1">The sequence shown here is derived from an EMBL/GenBank/DDBJ whole genome shotgun (WGS) entry which is preliminary data.</text>
</comment>
<protein>
    <submittedName>
        <fullName evidence="1">Uncharacterized protein</fullName>
    </submittedName>
</protein>
<dbReference type="AlphaFoldDB" id="A0A0L6UN08"/>
<sequence length="356" mass="41110">MVFLSTPPTWLKWNLRSWEKLTSLVVRAGILICDHSFSPSHLSCPTFHPGFLVSLPLLWFFSVDWLERYPLDCKQTKNMVYLLAVTIPLCQKSHTPSNPIGEDMVSCTEVFFQKRMEICPLNHAFEEGSMPWIQYNSRQWKNKKNESTIQQILASQLAMCDQPGGDLWEETSNKESLCTFTALGMVTVNIQSPACADTLSMGGSFSFSTCPKVQVSCKWKKLQDTYKAITYGPEGLVSYNRLKDILMNSASDMIQEEKEIHEILGKFTIMHRLGICRTLIKQQKDILSMSFDGLTEEDLSQFSSLEIRLVYTYPLHWWPEDFSKDCRQFGLDLLKMLKMLCELCQWMKHLRKSFKS</sequence>
<dbReference type="EMBL" id="LAVV01009841">
    <property type="protein sequence ID" value="KNZ49908.1"/>
    <property type="molecule type" value="Genomic_DNA"/>
</dbReference>
<dbReference type="VEuPathDB" id="FungiDB:VP01_4706g1"/>
<gene>
    <name evidence="1" type="ORF">VP01_4706g1</name>
</gene>
<accession>A0A0L6UN08</accession>
<name>A0A0L6UN08_9BASI</name>
<dbReference type="OrthoDB" id="2506896at2759"/>
<dbReference type="Proteomes" id="UP000037035">
    <property type="component" value="Unassembled WGS sequence"/>
</dbReference>
<keyword evidence="2" id="KW-1185">Reference proteome</keyword>
<evidence type="ECO:0000313" key="2">
    <source>
        <dbReference type="Proteomes" id="UP000037035"/>
    </source>
</evidence>
<proteinExistence type="predicted"/>